<organism evidence="4 5">
    <name type="scientific">Zostera marina</name>
    <name type="common">Eelgrass</name>
    <dbReference type="NCBI Taxonomy" id="29655"/>
    <lineage>
        <taxon>Eukaryota</taxon>
        <taxon>Viridiplantae</taxon>
        <taxon>Streptophyta</taxon>
        <taxon>Embryophyta</taxon>
        <taxon>Tracheophyta</taxon>
        <taxon>Spermatophyta</taxon>
        <taxon>Magnoliopsida</taxon>
        <taxon>Liliopsida</taxon>
        <taxon>Zosteraceae</taxon>
        <taxon>Zostera</taxon>
    </lineage>
</organism>
<dbReference type="GO" id="GO:0010183">
    <property type="term" value="P:pollen tube guidance"/>
    <property type="evidence" value="ECO:0000318"/>
    <property type="project" value="GO_Central"/>
</dbReference>
<keyword evidence="2" id="KW-0472">Membrane</keyword>
<dbReference type="GO" id="GO:0009793">
    <property type="term" value="P:embryo development ending in seed dormancy"/>
    <property type="evidence" value="ECO:0000318"/>
    <property type="project" value="GO_Central"/>
</dbReference>
<protein>
    <submittedName>
        <fullName evidence="4">Protein GAMETE EXPRESSED 3</fullName>
    </submittedName>
</protein>
<dbReference type="InterPro" id="IPR011047">
    <property type="entry name" value="Quinoprotein_ADH-like_sf"/>
</dbReference>
<keyword evidence="2" id="KW-0812">Transmembrane</keyword>
<dbReference type="GO" id="GO:0005886">
    <property type="term" value="C:plasma membrane"/>
    <property type="evidence" value="ECO:0000318"/>
    <property type="project" value="GO_Central"/>
</dbReference>
<comment type="caution">
    <text evidence="4">The sequence shown here is derived from an EMBL/GenBank/DDBJ whole genome shotgun (WGS) entry which is preliminary data.</text>
</comment>
<dbReference type="SUPFAM" id="SSF50998">
    <property type="entry name" value="Quinoprotein alcohol dehydrogenase-like"/>
    <property type="match status" value="1"/>
</dbReference>
<reference evidence="5" key="1">
    <citation type="journal article" date="2016" name="Nature">
        <title>The genome of the seagrass Zostera marina reveals angiosperm adaptation to the sea.</title>
        <authorList>
            <person name="Olsen J.L."/>
            <person name="Rouze P."/>
            <person name="Verhelst B."/>
            <person name="Lin Y.-C."/>
            <person name="Bayer T."/>
            <person name="Collen J."/>
            <person name="Dattolo E."/>
            <person name="De Paoli E."/>
            <person name="Dittami S."/>
            <person name="Maumus F."/>
            <person name="Michel G."/>
            <person name="Kersting A."/>
            <person name="Lauritano C."/>
            <person name="Lohaus R."/>
            <person name="Toepel M."/>
            <person name="Tonon T."/>
            <person name="Vanneste K."/>
            <person name="Amirebrahimi M."/>
            <person name="Brakel J."/>
            <person name="Bostroem C."/>
            <person name="Chovatia M."/>
            <person name="Grimwood J."/>
            <person name="Jenkins J.W."/>
            <person name="Jueterbock A."/>
            <person name="Mraz A."/>
            <person name="Stam W.T."/>
            <person name="Tice H."/>
            <person name="Bornberg-Bauer E."/>
            <person name="Green P.J."/>
            <person name="Pearson G.A."/>
            <person name="Procaccini G."/>
            <person name="Duarte C.M."/>
            <person name="Schmutz J."/>
            <person name="Reusch T.B.H."/>
            <person name="Van de Peer Y."/>
        </authorList>
    </citation>
    <scope>NUCLEOTIDE SEQUENCE [LARGE SCALE GENOMIC DNA]</scope>
    <source>
        <strain evidence="5">cv. Finnish</strain>
    </source>
</reference>
<keyword evidence="2" id="KW-1133">Transmembrane helix</keyword>
<dbReference type="Proteomes" id="UP000036987">
    <property type="component" value="Unassembled WGS sequence"/>
</dbReference>
<keyword evidence="3" id="KW-0732">Signal</keyword>
<dbReference type="AlphaFoldDB" id="A0A0K9PKF6"/>
<feature type="compositionally biased region" description="Low complexity" evidence="1">
    <location>
        <begin position="597"/>
        <end position="613"/>
    </location>
</feature>
<name>A0A0K9PKF6_ZOSMR</name>
<dbReference type="PANTHER" id="PTHR37253">
    <property type="entry name" value="PROTEIN GAMETE EXPRESSED 3"/>
    <property type="match status" value="1"/>
</dbReference>
<dbReference type="SMART" id="SM00564">
    <property type="entry name" value="PQQ"/>
    <property type="match status" value="4"/>
</dbReference>
<dbReference type="InterPro" id="IPR018391">
    <property type="entry name" value="PQQ_b-propeller_rpt"/>
</dbReference>
<dbReference type="Gene3D" id="2.130.10.10">
    <property type="entry name" value="YVTN repeat-like/Quinoprotein amine dehydrogenase"/>
    <property type="match status" value="1"/>
</dbReference>
<evidence type="ECO:0000256" key="1">
    <source>
        <dbReference type="SAM" id="MobiDB-lite"/>
    </source>
</evidence>
<dbReference type="PANTHER" id="PTHR37253:SF1">
    <property type="entry name" value="PROTEIN GAMETE EXPRESSED 3"/>
    <property type="match status" value="1"/>
</dbReference>
<feature type="signal peptide" evidence="3">
    <location>
        <begin position="1"/>
        <end position="19"/>
    </location>
</feature>
<evidence type="ECO:0000256" key="2">
    <source>
        <dbReference type="SAM" id="Phobius"/>
    </source>
</evidence>
<sequence>MVIYLCIFLLCFFPYDVSALDSSSFPTNETPFKLSTPLVGDDDMMYSCSERKFIAFHSNGTIEWSLHLGFSCREDVPPTVDGSGKIYLIAEDRVLKVTPPNIFSTKSLSEILFGPNSKYGGSGEIVGICVSIWSSAIFINVKRRGIFAFNLGGQFLWSAGPMLYRFGYPQGCKGNVTDCYFNSPPAIDQCEGTLFISTNEGQLYSVYTRSPNFKWIKDFSDIDKSFLITPGNNGRLYVTFPNITLLLTLDISTGDIIWKNDFGPLSSENMTPIVDSNGWVSIGSLDGYLYTFSPNGVLTKHLKATAIDSVIQLSPVIDSSGFAVYVWQTRMNEKISHVNGDRMYISAMKPLGVVLTLLVPATGAVFWTEKYHENAMTSILSKSDLRHFELDEKTLLTFLASSGNPFFCWIKKFTPSYSRREKLRWTCSHAKSEYAYIYRTSNERATLLFFLLQFSIIMVLALSVRFCCLFWRKRKVRQQNLGKFIKKRHSLHMKRKNCRRIISELEQKTSEDASGSVVLDQLGDAIRIKEAIERKLLTSYSLGRDKSPKSRSLLPLYNGKTKSYSFHSGNTENVTIFNTISDSTTEEDIERRESEVSFDSSRSSSSSNSSGNSKIEEYQSNVLEDTRSALKGKAPMEDADSFDTKWEDEWSVAGNPLYSDPQFEESNLESDKPGKVSYVQEKNNQKTSFFKRRTMFLGRCSSL</sequence>
<keyword evidence="5" id="KW-1185">Reference proteome</keyword>
<accession>A0A0K9PKF6</accession>
<evidence type="ECO:0000256" key="3">
    <source>
        <dbReference type="SAM" id="SignalP"/>
    </source>
</evidence>
<proteinExistence type="predicted"/>
<dbReference type="OrthoDB" id="19653at2759"/>
<dbReference type="InterPro" id="IPR015943">
    <property type="entry name" value="WD40/YVTN_repeat-like_dom_sf"/>
</dbReference>
<dbReference type="EMBL" id="LFYR01000769">
    <property type="protein sequence ID" value="KMZ69444.1"/>
    <property type="molecule type" value="Genomic_DNA"/>
</dbReference>
<evidence type="ECO:0000313" key="5">
    <source>
        <dbReference type="Proteomes" id="UP000036987"/>
    </source>
</evidence>
<dbReference type="STRING" id="29655.A0A0K9PKF6"/>
<gene>
    <name evidence="4" type="ORF">ZOSMA_214G00320</name>
</gene>
<feature type="transmembrane region" description="Helical" evidence="2">
    <location>
        <begin position="447"/>
        <end position="471"/>
    </location>
</feature>
<feature type="region of interest" description="Disordered" evidence="1">
    <location>
        <begin position="583"/>
        <end position="618"/>
    </location>
</feature>
<dbReference type="InterPro" id="IPR045301">
    <property type="entry name" value="GEX3-like"/>
</dbReference>
<dbReference type="OMA" id="ISWQQTI"/>
<feature type="chain" id="PRO_5005527808" evidence="3">
    <location>
        <begin position="20"/>
        <end position="703"/>
    </location>
</feature>
<evidence type="ECO:0000313" key="4">
    <source>
        <dbReference type="EMBL" id="KMZ69444.1"/>
    </source>
</evidence>